<dbReference type="SMART" id="SM00358">
    <property type="entry name" value="DSRM"/>
    <property type="match status" value="2"/>
</dbReference>
<keyword evidence="2 4" id="KW-0694">RNA-binding</keyword>
<evidence type="ECO:0000259" key="5">
    <source>
        <dbReference type="PROSITE" id="PS50137"/>
    </source>
</evidence>
<evidence type="ECO:0000313" key="6">
    <source>
        <dbReference type="EMBL" id="KAL0918440.1"/>
    </source>
</evidence>
<organism evidence="6 7">
    <name type="scientific">Dendrobium thyrsiflorum</name>
    <name type="common">Pinecone-like raceme dendrobium</name>
    <name type="synonym">Orchid</name>
    <dbReference type="NCBI Taxonomy" id="117978"/>
    <lineage>
        <taxon>Eukaryota</taxon>
        <taxon>Viridiplantae</taxon>
        <taxon>Streptophyta</taxon>
        <taxon>Embryophyta</taxon>
        <taxon>Tracheophyta</taxon>
        <taxon>Spermatophyta</taxon>
        <taxon>Magnoliopsida</taxon>
        <taxon>Liliopsida</taxon>
        <taxon>Asparagales</taxon>
        <taxon>Orchidaceae</taxon>
        <taxon>Epidendroideae</taxon>
        <taxon>Malaxideae</taxon>
        <taxon>Dendrobiinae</taxon>
        <taxon>Dendrobium</taxon>
    </lineage>
</organism>
<comment type="function">
    <text evidence="3">Binds double-stranded RNA.</text>
</comment>
<feature type="domain" description="DRBM" evidence="5">
    <location>
        <begin position="87"/>
        <end position="155"/>
    </location>
</feature>
<proteinExistence type="predicted"/>
<dbReference type="AlphaFoldDB" id="A0ABD0V0X8"/>
<keyword evidence="1" id="KW-0677">Repeat</keyword>
<feature type="domain" description="DRBM" evidence="5">
    <location>
        <begin position="1"/>
        <end position="70"/>
    </location>
</feature>
<dbReference type="SUPFAM" id="SSF54768">
    <property type="entry name" value="dsRNA-binding domain-like"/>
    <property type="match status" value="2"/>
</dbReference>
<evidence type="ECO:0000256" key="3">
    <source>
        <dbReference type="ARBA" id="ARBA00037597"/>
    </source>
</evidence>
<dbReference type="PANTHER" id="PTHR46031">
    <property type="match status" value="1"/>
</dbReference>
<gene>
    <name evidence="6" type="ORF">M5K25_010449</name>
</gene>
<dbReference type="Pfam" id="PF00035">
    <property type="entry name" value="dsrm"/>
    <property type="match status" value="2"/>
</dbReference>
<dbReference type="InterPro" id="IPR044451">
    <property type="entry name" value="AtDRB-like_DSRM_2"/>
</dbReference>
<name>A0ABD0V0X8_DENTH</name>
<sequence length="403" mass="44492">MHKNQLQELAQRSCFCLPSYTCIREGPDHAPRFKATVNFNGEIFESPSFCTTLRQAEHAAAEIALNALSSRGPSHSLAARILDETGVYKNLLQEVAQRVGAPLPSYKTVRCGHGHHTSFTCAVELAEILFTGEPAKSKKQAEKNAAMAAWNSLKQLARQVASSVTEPENSDELEQITVARALLNYRLKEKIAMANSPNAPPFPKRFLVHPDKKPPSLQTSSSASKILPMIRPRSAPRTRPSSPRATDDFCFQPHLSPLENQMAQPLKFHSAGAAAPYMPFQHFRMSSAGMAAPVTIRTSVPVFSAPPLPPPPPVYQHLPPVMNSPWRMAPPVHIRPAVPVFAAPPALFPAQLQVNQIQVTEQPAFLHILQINRRNNSLQLPELLEPKLSLSLAEKKKRKNLPF</sequence>
<dbReference type="Proteomes" id="UP001552299">
    <property type="component" value="Unassembled WGS sequence"/>
</dbReference>
<evidence type="ECO:0000256" key="2">
    <source>
        <dbReference type="ARBA" id="ARBA00022884"/>
    </source>
</evidence>
<dbReference type="CDD" id="cd19908">
    <property type="entry name" value="DSRM_AtDRB-like_rpt2"/>
    <property type="match status" value="1"/>
</dbReference>
<dbReference type="Gene3D" id="3.30.160.20">
    <property type="match status" value="2"/>
</dbReference>
<evidence type="ECO:0000256" key="1">
    <source>
        <dbReference type="ARBA" id="ARBA00022737"/>
    </source>
</evidence>
<dbReference type="PANTHER" id="PTHR46031:SF26">
    <property type="entry name" value="DOUBLE-STRANDED RNA-BINDING PROTEIN 2"/>
    <property type="match status" value="1"/>
</dbReference>
<dbReference type="EMBL" id="JANQDX010000009">
    <property type="protein sequence ID" value="KAL0918440.1"/>
    <property type="molecule type" value="Genomic_DNA"/>
</dbReference>
<dbReference type="CDD" id="cd19907">
    <property type="entry name" value="DSRM_AtDRB-like_rpt1"/>
    <property type="match status" value="1"/>
</dbReference>
<protein>
    <recommendedName>
        <fullName evidence="5">DRBM domain-containing protein</fullName>
    </recommendedName>
</protein>
<keyword evidence="7" id="KW-1185">Reference proteome</keyword>
<reference evidence="6 7" key="1">
    <citation type="journal article" date="2024" name="Plant Biotechnol. J.">
        <title>Dendrobium thyrsiflorum genome and its molecular insights into genes involved in important horticultural traits.</title>
        <authorList>
            <person name="Chen B."/>
            <person name="Wang J.Y."/>
            <person name="Zheng P.J."/>
            <person name="Li K.L."/>
            <person name="Liang Y.M."/>
            <person name="Chen X.F."/>
            <person name="Zhang C."/>
            <person name="Zhao X."/>
            <person name="He X."/>
            <person name="Zhang G.Q."/>
            <person name="Liu Z.J."/>
            <person name="Xu Q."/>
        </authorList>
    </citation>
    <scope>NUCLEOTIDE SEQUENCE [LARGE SCALE GENOMIC DNA]</scope>
    <source>
        <strain evidence="6">GZMU011</strain>
    </source>
</reference>
<evidence type="ECO:0000256" key="4">
    <source>
        <dbReference type="PROSITE-ProRule" id="PRU00266"/>
    </source>
</evidence>
<dbReference type="InterPro" id="IPR044450">
    <property type="entry name" value="AtDRB-like_DSRM_1"/>
</dbReference>
<dbReference type="FunFam" id="3.30.160.20:FF:000036">
    <property type="entry name" value="Double-stranded RNA-binding protein 2"/>
    <property type="match status" value="2"/>
</dbReference>
<dbReference type="GO" id="GO:0003725">
    <property type="term" value="F:double-stranded RNA binding"/>
    <property type="evidence" value="ECO:0007669"/>
    <property type="project" value="UniProtKB-ARBA"/>
</dbReference>
<evidence type="ECO:0000313" key="7">
    <source>
        <dbReference type="Proteomes" id="UP001552299"/>
    </source>
</evidence>
<dbReference type="PROSITE" id="PS50137">
    <property type="entry name" value="DS_RBD"/>
    <property type="match status" value="2"/>
</dbReference>
<accession>A0ABD0V0X8</accession>
<comment type="caution">
    <text evidence="6">The sequence shown here is derived from an EMBL/GenBank/DDBJ whole genome shotgun (WGS) entry which is preliminary data.</text>
</comment>
<dbReference type="InterPro" id="IPR014720">
    <property type="entry name" value="dsRBD_dom"/>
</dbReference>